<dbReference type="Proteomes" id="UP000828390">
    <property type="component" value="Unassembled WGS sequence"/>
</dbReference>
<accession>A0A9D3Y3W8</accession>
<keyword evidence="2" id="KW-1185">Reference proteome</keyword>
<comment type="caution">
    <text evidence="1">The sequence shown here is derived from an EMBL/GenBank/DDBJ whole genome shotgun (WGS) entry which is preliminary data.</text>
</comment>
<proteinExistence type="predicted"/>
<name>A0A9D3Y3W8_DREPO</name>
<sequence>MARIACKAYLKAMSPWNIVSAFKKTGVFPLNKQAIPDVQLMPCEAFRDEIPVL</sequence>
<dbReference type="AlphaFoldDB" id="A0A9D3Y3W8"/>
<organism evidence="1 2">
    <name type="scientific">Dreissena polymorpha</name>
    <name type="common">Zebra mussel</name>
    <name type="synonym">Mytilus polymorpha</name>
    <dbReference type="NCBI Taxonomy" id="45954"/>
    <lineage>
        <taxon>Eukaryota</taxon>
        <taxon>Metazoa</taxon>
        <taxon>Spiralia</taxon>
        <taxon>Lophotrochozoa</taxon>
        <taxon>Mollusca</taxon>
        <taxon>Bivalvia</taxon>
        <taxon>Autobranchia</taxon>
        <taxon>Heteroconchia</taxon>
        <taxon>Euheterodonta</taxon>
        <taxon>Imparidentia</taxon>
        <taxon>Neoheterodontei</taxon>
        <taxon>Myida</taxon>
        <taxon>Dreissenoidea</taxon>
        <taxon>Dreissenidae</taxon>
        <taxon>Dreissena</taxon>
    </lineage>
</organism>
<reference evidence="1" key="1">
    <citation type="journal article" date="2019" name="bioRxiv">
        <title>The Genome of the Zebra Mussel, Dreissena polymorpha: A Resource for Invasive Species Research.</title>
        <authorList>
            <person name="McCartney M.A."/>
            <person name="Auch B."/>
            <person name="Kono T."/>
            <person name="Mallez S."/>
            <person name="Zhang Y."/>
            <person name="Obille A."/>
            <person name="Becker A."/>
            <person name="Abrahante J.E."/>
            <person name="Garbe J."/>
            <person name="Badalamenti J.P."/>
            <person name="Herman A."/>
            <person name="Mangelson H."/>
            <person name="Liachko I."/>
            <person name="Sullivan S."/>
            <person name="Sone E.D."/>
            <person name="Koren S."/>
            <person name="Silverstein K.A.T."/>
            <person name="Beckman K.B."/>
            <person name="Gohl D.M."/>
        </authorList>
    </citation>
    <scope>NUCLEOTIDE SEQUENCE</scope>
    <source>
        <strain evidence="1">Duluth1</strain>
        <tissue evidence="1">Whole animal</tissue>
    </source>
</reference>
<evidence type="ECO:0000313" key="2">
    <source>
        <dbReference type="Proteomes" id="UP000828390"/>
    </source>
</evidence>
<gene>
    <name evidence="1" type="ORF">DPMN_193019</name>
</gene>
<evidence type="ECO:0000313" key="1">
    <source>
        <dbReference type="EMBL" id="KAH3691490.1"/>
    </source>
</evidence>
<protein>
    <submittedName>
        <fullName evidence="1">Uncharacterized protein</fullName>
    </submittedName>
</protein>
<reference evidence="1" key="2">
    <citation type="submission" date="2020-11" db="EMBL/GenBank/DDBJ databases">
        <authorList>
            <person name="McCartney M.A."/>
            <person name="Auch B."/>
            <person name="Kono T."/>
            <person name="Mallez S."/>
            <person name="Becker A."/>
            <person name="Gohl D.M."/>
            <person name="Silverstein K.A.T."/>
            <person name="Koren S."/>
            <person name="Bechman K.B."/>
            <person name="Herman A."/>
            <person name="Abrahante J.E."/>
            <person name="Garbe J."/>
        </authorList>
    </citation>
    <scope>NUCLEOTIDE SEQUENCE</scope>
    <source>
        <strain evidence="1">Duluth1</strain>
        <tissue evidence="1">Whole animal</tissue>
    </source>
</reference>
<dbReference type="EMBL" id="JAIWYP010000035">
    <property type="protein sequence ID" value="KAH3691490.1"/>
    <property type="molecule type" value="Genomic_DNA"/>
</dbReference>